<dbReference type="Proteomes" id="UP000824262">
    <property type="component" value="Unassembled WGS sequence"/>
</dbReference>
<comment type="caution">
    <text evidence="2">The sequence shown here is derived from an EMBL/GenBank/DDBJ whole genome shotgun (WGS) entry which is preliminary data.</text>
</comment>
<organism evidence="2 3">
    <name type="scientific">Candidatus Scatomorpha intestinavium</name>
    <dbReference type="NCBI Taxonomy" id="2840922"/>
    <lineage>
        <taxon>Bacteria</taxon>
        <taxon>Bacillati</taxon>
        <taxon>Bacillota</taxon>
        <taxon>Clostridia</taxon>
        <taxon>Eubacteriales</taxon>
        <taxon>Candidatus Scatomorpha</taxon>
    </lineage>
</organism>
<protein>
    <submittedName>
        <fullName evidence="2">M23 family metallopeptidase</fullName>
    </submittedName>
</protein>
<dbReference type="Pfam" id="PF01551">
    <property type="entry name" value="Peptidase_M23"/>
    <property type="match status" value="1"/>
</dbReference>
<sequence length="159" mass="16680">EPPEVAAEDPVTQEAPSQEVTGPATYAWPLSGTVDVGYIMDSLAYDKTMGDWRTHDGLDILAPLGEPVKAMASGTVTNVYADGLYGTTVEIDHGAGIVSIYSNLAELPTVATGDSVSMGDTIGSVGTTAICETNSPYHLHFSMQVNGESVDPTEYLPVK</sequence>
<dbReference type="Gene3D" id="2.70.70.10">
    <property type="entry name" value="Glucose Permease (Domain IIA)"/>
    <property type="match status" value="1"/>
</dbReference>
<dbReference type="GO" id="GO:0004222">
    <property type="term" value="F:metalloendopeptidase activity"/>
    <property type="evidence" value="ECO:0007669"/>
    <property type="project" value="TreeGrafter"/>
</dbReference>
<name>A0A9D1CTK4_9FIRM</name>
<dbReference type="InterPro" id="IPR011055">
    <property type="entry name" value="Dup_hybrid_motif"/>
</dbReference>
<dbReference type="EMBL" id="DVGA01000113">
    <property type="protein sequence ID" value="HIQ79538.1"/>
    <property type="molecule type" value="Genomic_DNA"/>
</dbReference>
<evidence type="ECO:0000259" key="1">
    <source>
        <dbReference type="Pfam" id="PF01551"/>
    </source>
</evidence>
<feature type="domain" description="M23ase beta-sheet core" evidence="1">
    <location>
        <begin position="54"/>
        <end position="152"/>
    </location>
</feature>
<evidence type="ECO:0000313" key="3">
    <source>
        <dbReference type="Proteomes" id="UP000824262"/>
    </source>
</evidence>
<dbReference type="CDD" id="cd12797">
    <property type="entry name" value="M23_peptidase"/>
    <property type="match status" value="1"/>
</dbReference>
<dbReference type="PANTHER" id="PTHR21666:SF270">
    <property type="entry name" value="MUREIN HYDROLASE ACTIVATOR ENVC"/>
    <property type="match status" value="1"/>
</dbReference>
<accession>A0A9D1CTK4</accession>
<dbReference type="SUPFAM" id="SSF51261">
    <property type="entry name" value="Duplicated hybrid motif"/>
    <property type="match status" value="1"/>
</dbReference>
<feature type="non-terminal residue" evidence="2">
    <location>
        <position position="1"/>
    </location>
</feature>
<evidence type="ECO:0000313" key="2">
    <source>
        <dbReference type="EMBL" id="HIQ79538.1"/>
    </source>
</evidence>
<reference evidence="2" key="1">
    <citation type="submission" date="2020-10" db="EMBL/GenBank/DDBJ databases">
        <authorList>
            <person name="Gilroy R."/>
        </authorList>
    </citation>
    <scope>NUCLEOTIDE SEQUENCE</scope>
    <source>
        <strain evidence="2">ChiBcolR7-354</strain>
    </source>
</reference>
<reference evidence="2" key="2">
    <citation type="journal article" date="2021" name="PeerJ">
        <title>Extensive microbial diversity within the chicken gut microbiome revealed by metagenomics and culture.</title>
        <authorList>
            <person name="Gilroy R."/>
            <person name="Ravi A."/>
            <person name="Getino M."/>
            <person name="Pursley I."/>
            <person name="Horton D.L."/>
            <person name="Alikhan N.F."/>
            <person name="Baker D."/>
            <person name="Gharbi K."/>
            <person name="Hall N."/>
            <person name="Watson M."/>
            <person name="Adriaenssens E.M."/>
            <person name="Foster-Nyarko E."/>
            <person name="Jarju S."/>
            <person name="Secka A."/>
            <person name="Antonio M."/>
            <person name="Oren A."/>
            <person name="Chaudhuri R.R."/>
            <person name="La Ragione R."/>
            <person name="Hildebrand F."/>
            <person name="Pallen M.J."/>
        </authorList>
    </citation>
    <scope>NUCLEOTIDE SEQUENCE</scope>
    <source>
        <strain evidence="2">ChiBcolR7-354</strain>
    </source>
</reference>
<dbReference type="InterPro" id="IPR050570">
    <property type="entry name" value="Cell_wall_metabolism_enzyme"/>
</dbReference>
<gene>
    <name evidence="2" type="ORF">IAB77_09825</name>
</gene>
<dbReference type="PANTHER" id="PTHR21666">
    <property type="entry name" value="PEPTIDASE-RELATED"/>
    <property type="match status" value="1"/>
</dbReference>
<proteinExistence type="predicted"/>
<dbReference type="InterPro" id="IPR016047">
    <property type="entry name" value="M23ase_b-sheet_dom"/>
</dbReference>
<dbReference type="AlphaFoldDB" id="A0A9D1CTK4"/>